<proteinExistence type="predicted"/>
<dbReference type="Proteomes" id="UP000242414">
    <property type="component" value="Unassembled WGS sequence"/>
</dbReference>
<dbReference type="AlphaFoldDB" id="A0A1X0QRI2"/>
<feature type="region of interest" description="Disordered" evidence="1">
    <location>
        <begin position="1"/>
        <end position="69"/>
    </location>
</feature>
<sequence>MNFREEGISTLTAATSPASREVRRLIHPSGDDSLPVEPIAHHDHDEHINDSTESPNDDTPSDATPVSSS</sequence>
<feature type="compositionally biased region" description="Polar residues" evidence="1">
    <location>
        <begin position="9"/>
        <end position="18"/>
    </location>
</feature>
<evidence type="ECO:0000256" key="1">
    <source>
        <dbReference type="SAM" id="MobiDB-lite"/>
    </source>
</evidence>
<dbReference type="EMBL" id="KV922056">
    <property type="protein sequence ID" value="ORE02351.1"/>
    <property type="molecule type" value="Genomic_DNA"/>
</dbReference>
<protein>
    <submittedName>
        <fullName evidence="2">Uncharacterized protein</fullName>
    </submittedName>
</protein>
<reference evidence="2" key="1">
    <citation type="journal article" date="2016" name="Proc. Natl. Acad. Sci. U.S.A.">
        <title>Lipid metabolic changes in an early divergent fungus govern the establishment of a mutualistic symbiosis with endobacteria.</title>
        <authorList>
            <person name="Lastovetsky O.A."/>
            <person name="Gaspar M.L."/>
            <person name="Mondo S.J."/>
            <person name="LaButti K.M."/>
            <person name="Sandor L."/>
            <person name="Grigoriev I.V."/>
            <person name="Henry S.A."/>
            <person name="Pawlowska T.E."/>
        </authorList>
    </citation>
    <scope>NUCLEOTIDE SEQUENCE [LARGE SCALE GENOMIC DNA]</scope>
    <source>
        <strain evidence="2">ATCC 52814</strain>
    </source>
</reference>
<organism evidence="2">
    <name type="scientific">Rhizopus microsporus var. microsporus</name>
    <dbReference type="NCBI Taxonomy" id="86635"/>
    <lineage>
        <taxon>Eukaryota</taxon>
        <taxon>Fungi</taxon>
        <taxon>Fungi incertae sedis</taxon>
        <taxon>Mucoromycota</taxon>
        <taxon>Mucoromycotina</taxon>
        <taxon>Mucoromycetes</taxon>
        <taxon>Mucorales</taxon>
        <taxon>Mucorineae</taxon>
        <taxon>Rhizopodaceae</taxon>
        <taxon>Rhizopus</taxon>
    </lineage>
</organism>
<evidence type="ECO:0000313" key="2">
    <source>
        <dbReference type="EMBL" id="ORE02351.1"/>
    </source>
</evidence>
<dbReference type="VEuPathDB" id="FungiDB:BCV72DRAFT_234775"/>
<accession>A0A1X0QRI2</accession>
<name>A0A1X0QRI2_RHIZD</name>
<feature type="compositionally biased region" description="Basic and acidic residues" evidence="1">
    <location>
        <begin position="39"/>
        <end position="50"/>
    </location>
</feature>
<gene>
    <name evidence="2" type="ORF">BCV72DRAFT_234775</name>
</gene>